<evidence type="ECO:0000313" key="4">
    <source>
        <dbReference type="Proteomes" id="UP000007029"/>
    </source>
</evidence>
<dbReference type="RefSeq" id="WP_011569826.1">
    <property type="nucleotide sequence ID" value="NC_008209.1"/>
</dbReference>
<proteinExistence type="predicted"/>
<sequence>MSHLTSMPALFLAIAATVLAVSVQAQEAGTPNDGSVLPFPPQPMAGTAARRLQDSTMKWPDPVERLPEDAPNILIVMLDDVGFGIPSTFGGGGEHTDA</sequence>
<feature type="chain" id="PRO_5004183753" description="Arylsulfatase" evidence="2">
    <location>
        <begin position="28"/>
        <end position="98"/>
    </location>
</feature>
<evidence type="ECO:0000256" key="2">
    <source>
        <dbReference type="SAM" id="SignalP"/>
    </source>
</evidence>
<accession>Q161X8</accession>
<dbReference type="eggNOG" id="COG3119">
    <property type="taxonomic scope" value="Bacteria"/>
</dbReference>
<dbReference type="AlphaFoldDB" id="Q161X8"/>
<reference evidence="3 4" key="1">
    <citation type="journal article" date="2007" name="J. Bacteriol.">
        <title>The complete genome sequence of Roseobacter denitrificans reveals a mixotrophic rather than photosynthetic metabolism.</title>
        <authorList>
            <person name="Swingley W.D."/>
            <person name="Sadekar S."/>
            <person name="Mastrian S.D."/>
            <person name="Matthies H.J."/>
            <person name="Hao J."/>
            <person name="Ramos H."/>
            <person name="Acharya C.R."/>
            <person name="Conrad A.L."/>
            <person name="Taylor H.L."/>
            <person name="Dejesa L.C."/>
            <person name="Shah M.K."/>
            <person name="O'huallachain M.E."/>
            <person name="Lince M.T."/>
            <person name="Blankenship R.E."/>
            <person name="Beatty J.T."/>
            <person name="Touchman J.W."/>
        </authorList>
    </citation>
    <scope>NUCLEOTIDE SEQUENCE [LARGE SCALE GENOMIC DNA]</scope>
    <source>
        <strain evidence="4">ATCC 33942 / OCh 114</strain>
    </source>
</reference>
<feature type="signal peptide" evidence="2">
    <location>
        <begin position="1"/>
        <end position="27"/>
    </location>
</feature>
<keyword evidence="4" id="KW-1185">Reference proteome</keyword>
<dbReference type="Proteomes" id="UP000007029">
    <property type="component" value="Chromosome"/>
</dbReference>
<dbReference type="KEGG" id="rde:RD1_3746"/>
<gene>
    <name evidence="3" type="ordered locus">RD1_3746</name>
</gene>
<name>Q161X8_ROSDO</name>
<feature type="region of interest" description="Disordered" evidence="1">
    <location>
        <begin position="27"/>
        <end position="51"/>
    </location>
</feature>
<evidence type="ECO:0000256" key="1">
    <source>
        <dbReference type="SAM" id="MobiDB-lite"/>
    </source>
</evidence>
<keyword evidence="2" id="KW-0732">Signal</keyword>
<organism evidence="3 4">
    <name type="scientific">Roseobacter denitrificans (strain ATCC 33942 / OCh 114)</name>
    <name type="common">Erythrobacter sp. (strain OCh 114)</name>
    <name type="synonym">Roseobacter denitrificans</name>
    <dbReference type="NCBI Taxonomy" id="375451"/>
    <lineage>
        <taxon>Bacteria</taxon>
        <taxon>Pseudomonadati</taxon>
        <taxon>Pseudomonadota</taxon>
        <taxon>Alphaproteobacteria</taxon>
        <taxon>Rhodobacterales</taxon>
        <taxon>Roseobacteraceae</taxon>
        <taxon>Roseobacter</taxon>
    </lineage>
</organism>
<protein>
    <recommendedName>
        <fullName evidence="5">Arylsulfatase</fullName>
    </recommendedName>
</protein>
<dbReference type="STRING" id="375451.RD1_3746"/>
<evidence type="ECO:0008006" key="5">
    <source>
        <dbReference type="Google" id="ProtNLM"/>
    </source>
</evidence>
<evidence type="ECO:0000313" key="3">
    <source>
        <dbReference type="EMBL" id="ABG33215.1"/>
    </source>
</evidence>
<dbReference type="EMBL" id="CP000362">
    <property type="protein sequence ID" value="ABG33215.1"/>
    <property type="molecule type" value="Genomic_DNA"/>
</dbReference>
<dbReference type="HOGENOM" id="CLU_2331895_0_0_5"/>